<dbReference type="Proteomes" id="UP000247565">
    <property type="component" value="Unassembled WGS sequence"/>
</dbReference>
<gene>
    <name evidence="1" type="ORF">DK869_00710</name>
</gene>
<dbReference type="AlphaFoldDB" id="A0A318N342"/>
<dbReference type="OrthoDB" id="7283715at2"/>
<protein>
    <submittedName>
        <fullName evidence="1">Uncharacterized protein</fullName>
    </submittedName>
</protein>
<comment type="caution">
    <text evidence="1">The sequence shown here is derived from an EMBL/GenBank/DDBJ whole genome shotgun (WGS) entry which is preliminary data.</text>
</comment>
<dbReference type="EMBL" id="QGLT01000001">
    <property type="protein sequence ID" value="PXZ01567.1"/>
    <property type="molecule type" value="Genomic_DNA"/>
</dbReference>
<accession>A0A318N342</accession>
<keyword evidence="2" id="KW-1185">Reference proteome</keyword>
<evidence type="ECO:0000313" key="1">
    <source>
        <dbReference type="EMBL" id="PXZ01567.1"/>
    </source>
</evidence>
<dbReference type="RefSeq" id="WP_110438086.1">
    <property type="nucleotide sequence ID" value="NZ_CP046393.1"/>
</dbReference>
<sequence length="165" mass="18218">MLTIKNYLNLNIIIGITLALIPLSAHAKNDKSLTTMEIRTLQTREFPNLSSSQAYQIALSTFQDLGFIITETSPAMGLIAANQTHPDLNQVILATLTLSSKNDSVHTIIARLSLSAYPLYNGEEGANLNGGPPRQSEIIRSPVTYQQFFDAFSYSLSLHQNYTSR</sequence>
<proteinExistence type="predicted"/>
<reference evidence="1 2" key="1">
    <citation type="submission" date="2018-05" db="EMBL/GenBank/DDBJ databases">
        <title>Reference genomes for bee gut microbiota database.</title>
        <authorList>
            <person name="Ellegaard K.M."/>
        </authorList>
    </citation>
    <scope>NUCLEOTIDE SEQUENCE [LARGE SCALE GENOMIC DNA]</scope>
    <source>
        <strain evidence="1 2">ESL0284</strain>
    </source>
</reference>
<name>A0A318N342_9PROT</name>
<evidence type="ECO:0000313" key="2">
    <source>
        <dbReference type="Proteomes" id="UP000247565"/>
    </source>
</evidence>
<organism evidence="1 2">
    <name type="scientific">Commensalibacter melissae</name>
    <dbReference type="NCBI Taxonomy" id="2070537"/>
    <lineage>
        <taxon>Bacteria</taxon>
        <taxon>Pseudomonadati</taxon>
        <taxon>Pseudomonadota</taxon>
        <taxon>Alphaproteobacteria</taxon>
        <taxon>Acetobacterales</taxon>
        <taxon>Acetobacteraceae</taxon>
    </lineage>
</organism>